<accession>A0A1M5K8M9</accession>
<dbReference type="STRING" id="490188.SAMN04488068_0421"/>
<dbReference type="PANTHER" id="PTHR43317:SF1">
    <property type="entry name" value="THERMOSPERMINE SYNTHASE ACAULIS5"/>
    <property type="match status" value="1"/>
</dbReference>
<dbReference type="Gene3D" id="3.40.50.150">
    <property type="entry name" value="Vaccinia Virus protein VP39"/>
    <property type="match status" value="1"/>
</dbReference>
<keyword evidence="3" id="KW-1185">Reference proteome</keyword>
<protein>
    <submittedName>
        <fullName evidence="2">Spermidine synthase</fullName>
    </submittedName>
</protein>
<dbReference type="PANTHER" id="PTHR43317">
    <property type="entry name" value="THERMOSPERMINE SYNTHASE ACAULIS5"/>
    <property type="match status" value="1"/>
</dbReference>
<evidence type="ECO:0000313" key="3">
    <source>
        <dbReference type="Proteomes" id="UP000199758"/>
    </source>
</evidence>
<dbReference type="SUPFAM" id="SSF53335">
    <property type="entry name" value="S-adenosyl-L-methionine-dependent methyltransferases"/>
    <property type="match status" value="1"/>
</dbReference>
<reference evidence="2 3" key="1">
    <citation type="submission" date="2016-11" db="EMBL/GenBank/DDBJ databases">
        <authorList>
            <person name="Jaros S."/>
            <person name="Januszkiewicz K."/>
            <person name="Wedrychowicz H."/>
        </authorList>
    </citation>
    <scope>NUCLEOTIDE SEQUENCE [LARGE SCALE GENOMIC DNA]</scope>
    <source>
        <strain evidence="2 3">CGMCC 1.7049</strain>
    </source>
</reference>
<dbReference type="GO" id="GO:0006596">
    <property type="term" value="P:polyamine biosynthetic process"/>
    <property type="evidence" value="ECO:0007669"/>
    <property type="project" value="UniProtKB-KW"/>
</dbReference>
<dbReference type="RefSeq" id="WP_139250063.1">
    <property type="nucleotide sequence ID" value="NZ_FQWZ01000001.1"/>
</dbReference>
<evidence type="ECO:0000256" key="1">
    <source>
        <dbReference type="ARBA" id="ARBA00023115"/>
    </source>
</evidence>
<name>A0A1M5K8M9_9GAMM</name>
<sequence length="289" mass="32146">MPTARASRKTQQWFEIPASYVQEQGMLLLRAPAGTAVLKLAQQLADGVYDRPFIVDDGEQRRLHFDLRYVQSAINLKDPDELVFAYTQAMMAFMLFDTQPRQIVVVGLGGGSLTRFCHQQLPRARVTTLEIDADVIALGEMFLMPPATVRMPILHVDAADYFADPSGDIADVVLIDGCDRLGIAPTFADPLFYQRLQRRVRTGGIVVVNLIGEASRSDAIETLVADTLGGATASLAVKGGNRVLFAWVGDTPAPDWAGLRTRAERLEQQTGLDFVSYLRRLKRSYRRYR</sequence>
<evidence type="ECO:0000313" key="2">
    <source>
        <dbReference type="EMBL" id="SHG49186.1"/>
    </source>
</evidence>
<dbReference type="InterPro" id="IPR029063">
    <property type="entry name" value="SAM-dependent_MTases_sf"/>
</dbReference>
<gene>
    <name evidence="2" type="ORF">SAMN04488068_0421</name>
</gene>
<dbReference type="Pfam" id="PF01564">
    <property type="entry name" value="Spermine_synth"/>
    <property type="match status" value="1"/>
</dbReference>
<dbReference type="EMBL" id="FQWZ01000001">
    <property type="protein sequence ID" value="SHG49186.1"/>
    <property type="molecule type" value="Genomic_DNA"/>
</dbReference>
<dbReference type="AlphaFoldDB" id="A0A1M5K8M9"/>
<dbReference type="OrthoDB" id="117774at2"/>
<organism evidence="2 3">
    <name type="scientific">Hydrocarboniphaga daqingensis</name>
    <dbReference type="NCBI Taxonomy" id="490188"/>
    <lineage>
        <taxon>Bacteria</taxon>
        <taxon>Pseudomonadati</taxon>
        <taxon>Pseudomonadota</taxon>
        <taxon>Gammaproteobacteria</taxon>
        <taxon>Nevskiales</taxon>
        <taxon>Nevskiaceae</taxon>
        <taxon>Hydrocarboniphaga</taxon>
    </lineage>
</organism>
<dbReference type="Proteomes" id="UP000199758">
    <property type="component" value="Unassembled WGS sequence"/>
</dbReference>
<proteinExistence type="predicted"/>
<keyword evidence="1" id="KW-0620">Polyamine biosynthesis</keyword>